<organism evidence="1 2">
    <name type="scientific">Candidula unifasciata</name>
    <dbReference type="NCBI Taxonomy" id="100452"/>
    <lineage>
        <taxon>Eukaryota</taxon>
        <taxon>Metazoa</taxon>
        <taxon>Spiralia</taxon>
        <taxon>Lophotrochozoa</taxon>
        <taxon>Mollusca</taxon>
        <taxon>Gastropoda</taxon>
        <taxon>Heterobranchia</taxon>
        <taxon>Euthyneura</taxon>
        <taxon>Panpulmonata</taxon>
        <taxon>Eupulmonata</taxon>
        <taxon>Stylommatophora</taxon>
        <taxon>Helicina</taxon>
        <taxon>Helicoidea</taxon>
        <taxon>Geomitridae</taxon>
        <taxon>Candidula</taxon>
    </lineage>
</organism>
<dbReference type="AlphaFoldDB" id="A0A8S3YY81"/>
<dbReference type="OrthoDB" id="430136at2759"/>
<sequence>SYPGMGLVDIGANLGVYTLMAAACGERVLAVDMQDSNILHLQHSLQQSNLSSQVSTVISLSTLHRNNSARSYIVENSKGTDTVQSVCLDDLMPLVSFPNVFLKIDLANTEHHVLVCGQEFFTRISVRVVQVKWGRKRPEIANWIGNFMHHYNYTSSVLIDNVYHLWDVRFSNWAGDVFFFK</sequence>
<protein>
    <submittedName>
        <fullName evidence="1">Uncharacterized protein</fullName>
    </submittedName>
</protein>
<dbReference type="Proteomes" id="UP000678393">
    <property type="component" value="Unassembled WGS sequence"/>
</dbReference>
<comment type="caution">
    <text evidence="1">The sequence shown here is derived from an EMBL/GenBank/DDBJ whole genome shotgun (WGS) entry which is preliminary data.</text>
</comment>
<dbReference type="EMBL" id="CAJHNH020000837">
    <property type="protein sequence ID" value="CAG5120120.1"/>
    <property type="molecule type" value="Genomic_DNA"/>
</dbReference>
<reference evidence="1" key="1">
    <citation type="submission" date="2021-04" db="EMBL/GenBank/DDBJ databases">
        <authorList>
            <consortium name="Molecular Ecology Group"/>
        </authorList>
    </citation>
    <scope>NUCLEOTIDE SEQUENCE</scope>
</reference>
<name>A0A8S3YY81_9EUPU</name>
<feature type="non-terminal residue" evidence="1">
    <location>
        <position position="1"/>
    </location>
</feature>
<evidence type="ECO:0000313" key="2">
    <source>
        <dbReference type="Proteomes" id="UP000678393"/>
    </source>
</evidence>
<keyword evidence="2" id="KW-1185">Reference proteome</keyword>
<proteinExistence type="predicted"/>
<evidence type="ECO:0000313" key="1">
    <source>
        <dbReference type="EMBL" id="CAG5120120.1"/>
    </source>
</evidence>
<dbReference type="InterPro" id="IPR029063">
    <property type="entry name" value="SAM-dependent_MTases_sf"/>
</dbReference>
<dbReference type="Gene3D" id="3.40.50.150">
    <property type="entry name" value="Vaccinia Virus protein VP39"/>
    <property type="match status" value="1"/>
</dbReference>
<accession>A0A8S3YY81</accession>
<dbReference type="SUPFAM" id="SSF53335">
    <property type="entry name" value="S-adenosyl-L-methionine-dependent methyltransferases"/>
    <property type="match status" value="1"/>
</dbReference>
<gene>
    <name evidence="1" type="ORF">CUNI_LOCUS5678</name>
</gene>